<protein>
    <recommendedName>
        <fullName evidence="2">Glycosyltransferase 2-like domain-containing protein</fullName>
    </recommendedName>
</protein>
<feature type="domain" description="Glycosyltransferase 2-like" evidence="2">
    <location>
        <begin position="361"/>
        <end position="454"/>
    </location>
</feature>
<dbReference type="PANTHER" id="PTHR43179:SF7">
    <property type="entry name" value="RHAMNOSYLTRANSFERASE WBBL"/>
    <property type="match status" value="1"/>
</dbReference>
<reference evidence="4" key="1">
    <citation type="journal article" date="2018" name="Nat. Microbiol.">
        <title>Leveraging single-cell genomics to expand the fungal tree of life.</title>
        <authorList>
            <person name="Ahrendt S.R."/>
            <person name="Quandt C.A."/>
            <person name="Ciobanu D."/>
            <person name="Clum A."/>
            <person name="Salamov A."/>
            <person name="Andreopoulos B."/>
            <person name="Cheng J.F."/>
            <person name="Woyke T."/>
            <person name="Pelin A."/>
            <person name="Henrissat B."/>
            <person name="Reynolds N.K."/>
            <person name="Benny G.L."/>
            <person name="Smith M.E."/>
            <person name="James T.Y."/>
            <person name="Grigoriev I.V."/>
        </authorList>
    </citation>
    <scope>NUCLEOTIDE SEQUENCE [LARGE SCALE GENOMIC DNA]</scope>
</reference>
<dbReference type="PANTHER" id="PTHR43179">
    <property type="entry name" value="RHAMNOSYLTRANSFERASE WBBL"/>
    <property type="match status" value="1"/>
</dbReference>
<accession>A0A4P9WMU5</accession>
<dbReference type="Gene3D" id="3.90.550.10">
    <property type="entry name" value="Spore Coat Polysaccharide Biosynthesis Protein SpsA, Chain A"/>
    <property type="match status" value="1"/>
</dbReference>
<sequence>MRIVTEDGNDTYMVKEELMVPHPLHADLPAVLHVAMERTFAAAPEKTSKNPKRLRLIFRTMERTRRPDSRPALFDPLSVCLFATAPPLAGLALLGPPAAPLEVGLPTDRQGSTEVRLPASLDPTKLGSGQPRWDSRRSPTNLVGSSKVRAHKQGQPKWDRDVAKLGRTDSRDWRRTGQCLRPRQASGKCIPDKIPNEDSIGIVQRGQHRYRPKRTASVSSKEDSIGIVYAAQMRQSPSNELTLRPFAMLMIKQSLILDPEGTATTVMTFVHGNMGHLRWWTLFLRWLLFQLWALAHRWCPSESLLIWLMGLVARQSYAIGAAVAIKANPHHKSHDPLCKFYASCHGVSVVIPELCSTLQTLEDLARTLESLEPFGDRLKVIVVDDGSYYSREMRAMVSRFCDREGRLVTLPVTQGAAGARNAGLALVDTTSVAFLDCGVEVNTMWVDALCEFGDDLKPSTTRRGGSDFRMSLSSRGFPIRAGVTVPAGDTIFDRFHLRMGTLMPRCIGSKILYALTCNMVMETYHARSAMFNEEYPSAGFEDVEFCLRSSIAYGVEIVVDERMLTSGLSAQGSNDIGPVPRCSECQTMVKPLLGVFHTTCARSQTQILRDNGDARQEGQIDKAKWRHAVQTSWKQMHQEHISYEVADIRALKADSLLLIILEGIAKMQVNSTRRSGFLDGSDISDHVPLDQVLFLFVGGCVLAFQRGGQIWSVCLTSILGDLDVNWVFNLQQYRSTNDMYETMRKAPQHRLHGSGDAWDMLENWNLDTLLPPIWCESLDPFDEGHPTTGADLRQRLVDAFDLHTTRESRSEPFLRAGVESIKRIELGVLDSRTVERSMPVQETGFCPIARQILIPMNPGCPAKETISGAYINIIIPQEAHCLDSFSRSPQYHVVHDTNHRFGAPRHFEKTISAQFEIRLSQDLFCVFWRKDREIIEKKLGNMCKHSELF</sequence>
<dbReference type="InterPro" id="IPR029044">
    <property type="entry name" value="Nucleotide-diphossugar_trans"/>
</dbReference>
<dbReference type="CDD" id="cd00761">
    <property type="entry name" value="Glyco_tranf_GTA_type"/>
    <property type="match status" value="1"/>
</dbReference>
<evidence type="ECO:0000313" key="4">
    <source>
        <dbReference type="Proteomes" id="UP000269721"/>
    </source>
</evidence>
<evidence type="ECO:0000313" key="3">
    <source>
        <dbReference type="EMBL" id="RKO94411.1"/>
    </source>
</evidence>
<dbReference type="EMBL" id="KZ993904">
    <property type="protein sequence ID" value="RKO94411.1"/>
    <property type="molecule type" value="Genomic_DNA"/>
</dbReference>
<dbReference type="Pfam" id="PF00535">
    <property type="entry name" value="Glycos_transf_2"/>
    <property type="match status" value="1"/>
</dbReference>
<dbReference type="AlphaFoldDB" id="A0A4P9WMU5"/>
<feature type="region of interest" description="Disordered" evidence="1">
    <location>
        <begin position="119"/>
        <end position="158"/>
    </location>
</feature>
<proteinExistence type="predicted"/>
<dbReference type="SUPFAM" id="SSF53448">
    <property type="entry name" value="Nucleotide-diphospho-sugar transferases"/>
    <property type="match status" value="1"/>
</dbReference>
<gene>
    <name evidence="3" type="ORF">BDK51DRAFT_28540</name>
</gene>
<evidence type="ECO:0000259" key="2">
    <source>
        <dbReference type="Pfam" id="PF00535"/>
    </source>
</evidence>
<keyword evidence="4" id="KW-1185">Reference proteome</keyword>
<dbReference type="Proteomes" id="UP000269721">
    <property type="component" value="Unassembled WGS sequence"/>
</dbReference>
<organism evidence="3 4">
    <name type="scientific">Blyttiomyces helicus</name>
    <dbReference type="NCBI Taxonomy" id="388810"/>
    <lineage>
        <taxon>Eukaryota</taxon>
        <taxon>Fungi</taxon>
        <taxon>Fungi incertae sedis</taxon>
        <taxon>Chytridiomycota</taxon>
        <taxon>Chytridiomycota incertae sedis</taxon>
        <taxon>Chytridiomycetes</taxon>
        <taxon>Chytridiomycetes incertae sedis</taxon>
        <taxon>Blyttiomyces</taxon>
    </lineage>
</organism>
<evidence type="ECO:0000256" key="1">
    <source>
        <dbReference type="SAM" id="MobiDB-lite"/>
    </source>
</evidence>
<dbReference type="InterPro" id="IPR001173">
    <property type="entry name" value="Glyco_trans_2-like"/>
</dbReference>
<dbReference type="OrthoDB" id="2363755at2759"/>
<name>A0A4P9WMU5_9FUNG</name>